<sequence>MLNRFLPRNERFFDYFAQAAQVADQTAQALLELVEHFSDVERKVRAIRDLEHRGDEISRQVSQALTQTFVTPIDREDIIELSGRLDDFIDTLEEAARRMWLYRIEKPTPLTRQMAQVIARQARLLAESIPLLEGFKRNDELLAKIRQVEELEDEGDALMDQASSGLFDQVKEVRELVAAIRWGELYQYLEDATDRAQDVARSLKNIVLKHA</sequence>
<dbReference type="AlphaFoldDB" id="D7BD71"/>
<dbReference type="STRING" id="526227.Mesil_1084"/>
<organism evidence="2 3">
    <name type="scientific">Allomeiothermus silvanus (strain ATCC 700542 / DSM 9946 / NBRC 106475 / NCIMB 13440 / VI-R2)</name>
    <name type="common">Thermus silvanus</name>
    <dbReference type="NCBI Taxonomy" id="526227"/>
    <lineage>
        <taxon>Bacteria</taxon>
        <taxon>Thermotogati</taxon>
        <taxon>Deinococcota</taxon>
        <taxon>Deinococci</taxon>
        <taxon>Thermales</taxon>
        <taxon>Thermaceae</taxon>
        <taxon>Allomeiothermus</taxon>
    </lineage>
</organism>
<dbReference type="Proteomes" id="UP000001916">
    <property type="component" value="Chromosome"/>
</dbReference>
<keyword evidence="3" id="KW-1185">Reference proteome</keyword>
<proteinExistence type="inferred from homology"/>
<dbReference type="OrthoDB" id="9797568at2"/>
<dbReference type="InterPro" id="IPR052912">
    <property type="entry name" value="UPF0111_domain"/>
</dbReference>
<evidence type="ECO:0000313" key="3">
    <source>
        <dbReference type="Proteomes" id="UP000001916"/>
    </source>
</evidence>
<dbReference type="RefSeq" id="WP_013157570.1">
    <property type="nucleotide sequence ID" value="NC_014212.1"/>
</dbReference>
<dbReference type="EMBL" id="CP002042">
    <property type="protein sequence ID" value="ADH62989.1"/>
    <property type="molecule type" value="Genomic_DNA"/>
</dbReference>
<dbReference type="HOGENOM" id="CLU_086031_0_1_0"/>
<dbReference type="eggNOG" id="COG1392">
    <property type="taxonomic scope" value="Bacteria"/>
</dbReference>
<evidence type="ECO:0000313" key="2">
    <source>
        <dbReference type="EMBL" id="ADH62989.1"/>
    </source>
</evidence>
<dbReference type="PANTHER" id="PTHR37298">
    <property type="entry name" value="UPF0111 PROTEIN YKAA"/>
    <property type="match status" value="1"/>
</dbReference>
<accession>D7BD71</accession>
<reference evidence="2 3" key="1">
    <citation type="journal article" date="2010" name="Stand. Genomic Sci.">
        <title>Complete genome sequence of Meiothermus silvanus type strain (VI-R2).</title>
        <authorList>
            <person name="Sikorski J."/>
            <person name="Tindall B.J."/>
            <person name="Lowry S."/>
            <person name="Lucas S."/>
            <person name="Nolan M."/>
            <person name="Copeland A."/>
            <person name="Glavina Del Rio T."/>
            <person name="Tice H."/>
            <person name="Cheng J.F."/>
            <person name="Han C."/>
            <person name="Pitluck S."/>
            <person name="Liolios K."/>
            <person name="Ivanova N."/>
            <person name="Mavromatis K."/>
            <person name="Mikhailova N."/>
            <person name="Pati A."/>
            <person name="Goodwin L."/>
            <person name="Chen A."/>
            <person name="Palaniappan K."/>
            <person name="Land M."/>
            <person name="Hauser L."/>
            <person name="Chang Y.J."/>
            <person name="Jeffries C.D."/>
            <person name="Rohde M."/>
            <person name="Goker M."/>
            <person name="Woyke T."/>
            <person name="Bristow J."/>
            <person name="Eisen J.A."/>
            <person name="Markowitz V."/>
            <person name="Hugenholtz P."/>
            <person name="Kyrpides N.C."/>
            <person name="Klenk H.P."/>
            <person name="Lapidus A."/>
        </authorList>
    </citation>
    <scope>NUCLEOTIDE SEQUENCE [LARGE SCALE GENOMIC DNA]</scope>
    <source>
        <strain evidence="3">ATCC 700542 / DSM 9946 / VI-R2</strain>
    </source>
</reference>
<dbReference type="InterPro" id="IPR038078">
    <property type="entry name" value="PhoU-like_sf"/>
</dbReference>
<dbReference type="PANTHER" id="PTHR37298:SF1">
    <property type="entry name" value="UPF0111 PROTEIN YKAA"/>
    <property type="match status" value="1"/>
</dbReference>
<comment type="similarity">
    <text evidence="1">Belongs to the UPF0111 family.</text>
</comment>
<protein>
    <submittedName>
        <fullName evidence="2">Putitive phosphate transport regulator</fullName>
    </submittedName>
</protein>
<dbReference type="Pfam" id="PF01865">
    <property type="entry name" value="PhoU_div"/>
    <property type="match status" value="1"/>
</dbReference>
<dbReference type="KEGG" id="msv:Mesil_1084"/>
<gene>
    <name evidence="2" type="ordered locus">Mesil_1084</name>
</gene>
<dbReference type="InterPro" id="IPR018445">
    <property type="entry name" value="Put_Phosphate_transp_reg"/>
</dbReference>
<dbReference type="Gene3D" id="1.20.58.220">
    <property type="entry name" value="Phosphate transport system protein phou homolog 2, domain 2"/>
    <property type="match status" value="1"/>
</dbReference>
<name>D7BD71_ALLS1</name>
<evidence type="ECO:0000256" key="1">
    <source>
        <dbReference type="ARBA" id="ARBA00008591"/>
    </source>
</evidence>